<dbReference type="Pfam" id="PF01425">
    <property type="entry name" value="Amidase"/>
    <property type="match status" value="1"/>
</dbReference>
<protein>
    <submittedName>
        <fullName evidence="3">Amidase AmiB2</fullName>
    </submittedName>
</protein>
<dbReference type="RefSeq" id="WP_188782923.1">
    <property type="nucleotide sequence ID" value="NZ_BMNI01000002.1"/>
</dbReference>
<organism evidence="3 4">
    <name type="scientific">Nocardioides phosphati</name>
    <dbReference type="NCBI Taxonomy" id="1867775"/>
    <lineage>
        <taxon>Bacteria</taxon>
        <taxon>Bacillati</taxon>
        <taxon>Actinomycetota</taxon>
        <taxon>Actinomycetes</taxon>
        <taxon>Propionibacteriales</taxon>
        <taxon>Nocardioidaceae</taxon>
        <taxon>Nocardioides</taxon>
    </lineage>
</organism>
<feature type="domain" description="Amidase" evidence="2">
    <location>
        <begin position="21"/>
        <end position="428"/>
    </location>
</feature>
<gene>
    <name evidence="3" type="primary">amiB2</name>
    <name evidence="3" type="ORF">GCM10011584_10070</name>
</gene>
<dbReference type="PANTHER" id="PTHR11895:SF7">
    <property type="entry name" value="GLUTAMYL-TRNA(GLN) AMIDOTRANSFERASE SUBUNIT A, MITOCHONDRIAL"/>
    <property type="match status" value="1"/>
</dbReference>
<name>A0ABQ2N9C8_9ACTN</name>
<proteinExistence type="inferred from homology"/>
<dbReference type="InterPro" id="IPR036928">
    <property type="entry name" value="AS_sf"/>
</dbReference>
<evidence type="ECO:0000313" key="4">
    <source>
        <dbReference type="Proteomes" id="UP000655410"/>
    </source>
</evidence>
<reference evidence="4" key="1">
    <citation type="journal article" date="2019" name="Int. J. Syst. Evol. Microbiol.">
        <title>The Global Catalogue of Microorganisms (GCM) 10K type strain sequencing project: providing services to taxonomists for standard genome sequencing and annotation.</title>
        <authorList>
            <consortium name="The Broad Institute Genomics Platform"/>
            <consortium name="The Broad Institute Genome Sequencing Center for Infectious Disease"/>
            <person name="Wu L."/>
            <person name="Ma J."/>
        </authorList>
    </citation>
    <scope>NUCLEOTIDE SEQUENCE [LARGE SCALE GENOMIC DNA]</scope>
    <source>
        <strain evidence="4">CGMCC 4.7371</strain>
    </source>
</reference>
<dbReference type="Proteomes" id="UP000655410">
    <property type="component" value="Unassembled WGS sequence"/>
</dbReference>
<comment type="caution">
    <text evidence="3">The sequence shown here is derived from an EMBL/GenBank/DDBJ whole genome shotgun (WGS) entry which is preliminary data.</text>
</comment>
<sequence>MELTAVETAAAVRAGSLTAREATDRALQRIARSQAVTNAWQVVRTEAALAEADAIDQHPERSTLPLAGVPVAIKDTVPVAGEPLRDGSLATDPTPRDADHEVVRRLRAAGAVVVGLTRVPELCVWGVTDSRFGITRNPWDPDRTPGGSSGGSAAAVAAGDVPIAHGNDGMGSIRIPAACCGLVGMKPGSGVVPSDDRTSHWNGMSEHGPLATTVADAALMLAVLAGRPELAEVGAPGALRVALSTRAPAPMTPVAAPWREAAERVADLLRDAGHRVTDQTPRYSATLLTTTGMALWTTGTAEEADLLADPGSLEKRNRRHAAIGRALARRGHPKPKRREAWRARAEAFFDDVDVLLTPALAQPPVKAQAWSSRGWLRSVAANARFAPFAAPWNIVGWPAMTVPAGLDPEGRPVAVQLVGRPGTEARLLAVAAQIEAGQLEAGQPWPRTAPLA</sequence>
<dbReference type="Gene3D" id="3.90.1300.10">
    <property type="entry name" value="Amidase signature (AS) domain"/>
    <property type="match status" value="1"/>
</dbReference>
<dbReference type="SUPFAM" id="SSF75304">
    <property type="entry name" value="Amidase signature (AS) enzymes"/>
    <property type="match status" value="1"/>
</dbReference>
<dbReference type="EMBL" id="BMNI01000002">
    <property type="protein sequence ID" value="GGO86853.1"/>
    <property type="molecule type" value="Genomic_DNA"/>
</dbReference>
<evidence type="ECO:0000259" key="2">
    <source>
        <dbReference type="Pfam" id="PF01425"/>
    </source>
</evidence>
<dbReference type="InterPro" id="IPR000120">
    <property type="entry name" value="Amidase"/>
</dbReference>
<evidence type="ECO:0000256" key="1">
    <source>
        <dbReference type="ARBA" id="ARBA00009199"/>
    </source>
</evidence>
<dbReference type="InterPro" id="IPR023631">
    <property type="entry name" value="Amidase_dom"/>
</dbReference>
<accession>A0ABQ2N9C8</accession>
<keyword evidence="4" id="KW-1185">Reference proteome</keyword>
<evidence type="ECO:0000313" key="3">
    <source>
        <dbReference type="EMBL" id="GGO86853.1"/>
    </source>
</evidence>
<dbReference type="PANTHER" id="PTHR11895">
    <property type="entry name" value="TRANSAMIDASE"/>
    <property type="match status" value="1"/>
</dbReference>
<comment type="similarity">
    <text evidence="1">Belongs to the amidase family.</text>
</comment>